<sequence>MAETKGFGTTNVLVISKLGAVLGADSRITSYENEILSETSKCGVLYSDGVGSTHALWSWAGDQVEAVQFIENLEQAVAIMSNNNKIRATIETTAATELNKTYFKQGVQSFILTFESKTLVAYRCYVYFDHLSGCPSIHGRKCRCKPKRTSGMKKLIPGVYTLGSGSDDAIEHLATSFKTNLDSIQPDEEVGWMLEGFNISEGLDSVQR</sequence>
<dbReference type="EMBL" id="OOIL02001777">
    <property type="protein sequence ID" value="VFQ78027.1"/>
    <property type="molecule type" value="Genomic_DNA"/>
</dbReference>
<proteinExistence type="predicted"/>
<organism evidence="2 3">
    <name type="scientific">Cuscuta campestris</name>
    <dbReference type="NCBI Taxonomy" id="132261"/>
    <lineage>
        <taxon>Eukaryota</taxon>
        <taxon>Viridiplantae</taxon>
        <taxon>Streptophyta</taxon>
        <taxon>Embryophyta</taxon>
        <taxon>Tracheophyta</taxon>
        <taxon>Spermatophyta</taxon>
        <taxon>Magnoliopsida</taxon>
        <taxon>eudicotyledons</taxon>
        <taxon>Gunneridae</taxon>
        <taxon>Pentapetalae</taxon>
        <taxon>asterids</taxon>
        <taxon>lamiids</taxon>
        <taxon>Solanales</taxon>
        <taxon>Convolvulaceae</taxon>
        <taxon>Cuscuteae</taxon>
        <taxon>Cuscuta</taxon>
        <taxon>Cuscuta subgen. Grammica</taxon>
        <taxon>Cuscuta sect. Cleistogrammica</taxon>
    </lineage>
</organism>
<accession>A0A484LQ25</accession>
<dbReference type="Proteomes" id="UP000595140">
    <property type="component" value="Unassembled WGS sequence"/>
</dbReference>
<dbReference type="AlphaFoldDB" id="A0A484LQ25"/>
<dbReference type="EMBL" id="OOIL02001777">
    <property type="protein sequence ID" value="VFQ78046.1"/>
    <property type="molecule type" value="Genomic_DNA"/>
</dbReference>
<name>A0A484LQ25_9ASTE</name>
<protein>
    <submittedName>
        <fullName evidence="2">Uncharacterized protein</fullName>
    </submittedName>
</protein>
<reference evidence="2 3" key="1">
    <citation type="submission" date="2018-04" db="EMBL/GenBank/DDBJ databases">
        <authorList>
            <person name="Vogel A."/>
        </authorList>
    </citation>
    <scope>NUCLEOTIDE SEQUENCE [LARGE SCALE GENOMIC DNA]</scope>
</reference>
<evidence type="ECO:0000313" key="2">
    <source>
        <dbReference type="EMBL" id="VFQ78046.1"/>
    </source>
</evidence>
<evidence type="ECO:0000313" key="3">
    <source>
        <dbReference type="Proteomes" id="UP000595140"/>
    </source>
</evidence>
<keyword evidence="3" id="KW-1185">Reference proteome</keyword>
<evidence type="ECO:0000313" key="1">
    <source>
        <dbReference type="EMBL" id="VFQ78027.1"/>
    </source>
</evidence>
<gene>
    <name evidence="1" type="ORF">CCAM_LOCUS19803</name>
    <name evidence="2" type="ORF">CCAM_LOCUS19822</name>
</gene>